<accession>A0A7W6TK89</accession>
<comment type="function">
    <text evidence="7 9">Together with its co-chaperonin GroES, plays an essential role in assisting protein folding. The GroEL-GroES system forms a nano-cage that allows encapsulation of the non-native substrate proteins and provides a physical environment optimized to promote and accelerate protein folding.</text>
</comment>
<comment type="subunit">
    <text evidence="7 9">Forms a cylinder of 14 subunits composed of two heptameric rings stacked back-to-back. Interacts with the co-chaperonin GroES.</text>
</comment>
<dbReference type="PANTHER" id="PTHR45633">
    <property type="entry name" value="60 KDA HEAT SHOCK PROTEIN, MITOCHONDRIAL"/>
    <property type="match status" value="1"/>
</dbReference>
<dbReference type="InterPro" id="IPR001844">
    <property type="entry name" value="Cpn60/GroEL"/>
</dbReference>
<dbReference type="SUPFAM" id="SSF48592">
    <property type="entry name" value="GroEL equatorial domain-like"/>
    <property type="match status" value="1"/>
</dbReference>
<feature type="binding site" evidence="7">
    <location>
        <begin position="87"/>
        <end position="91"/>
    </location>
    <ligand>
        <name>ATP</name>
        <dbReference type="ChEBI" id="CHEBI:30616"/>
    </ligand>
</feature>
<comment type="caution">
    <text evidence="7">Lacks conserved residue(s) required for the propagation of feature annotation.</text>
</comment>
<keyword evidence="6 7" id="KW-0413">Isomerase</keyword>
<dbReference type="NCBIfam" id="NF000592">
    <property type="entry name" value="PRK00013.1"/>
    <property type="match status" value="1"/>
</dbReference>
<evidence type="ECO:0000313" key="11">
    <source>
        <dbReference type="EMBL" id="MBB4414889.1"/>
    </source>
</evidence>
<evidence type="ECO:0000313" key="14">
    <source>
        <dbReference type="Proteomes" id="UP000524535"/>
    </source>
</evidence>
<dbReference type="InterPro" id="IPR002423">
    <property type="entry name" value="Cpn60/GroEL/TCP-1"/>
</dbReference>
<dbReference type="InterPro" id="IPR018370">
    <property type="entry name" value="Chaperonin_Cpn60_CS"/>
</dbReference>
<dbReference type="AlphaFoldDB" id="A0A7W6TK89"/>
<dbReference type="NCBIfam" id="TIGR02348">
    <property type="entry name" value="GroEL"/>
    <property type="match status" value="1"/>
</dbReference>
<keyword evidence="3 7" id="KW-0547">Nucleotide-binding</keyword>
<keyword evidence="2 7" id="KW-0963">Cytoplasm</keyword>
<comment type="similarity">
    <text evidence="1 7 8">Belongs to the chaperonin (HSP60) family.</text>
</comment>
<dbReference type="GO" id="GO:0016853">
    <property type="term" value="F:isomerase activity"/>
    <property type="evidence" value="ECO:0007669"/>
    <property type="project" value="UniProtKB-KW"/>
</dbReference>
<dbReference type="Gene3D" id="3.50.7.10">
    <property type="entry name" value="GroEL"/>
    <property type="match status" value="1"/>
</dbReference>
<feature type="binding site" evidence="7">
    <location>
        <begin position="30"/>
        <end position="33"/>
    </location>
    <ligand>
        <name>ATP</name>
        <dbReference type="ChEBI" id="CHEBI:30616"/>
    </ligand>
</feature>
<dbReference type="PRINTS" id="PR00298">
    <property type="entry name" value="CHAPERONIN60"/>
</dbReference>
<dbReference type="GO" id="GO:0140662">
    <property type="term" value="F:ATP-dependent protein folding chaperone"/>
    <property type="evidence" value="ECO:0007669"/>
    <property type="project" value="InterPro"/>
</dbReference>
<dbReference type="GO" id="GO:0051082">
    <property type="term" value="F:unfolded protein binding"/>
    <property type="evidence" value="ECO:0007669"/>
    <property type="project" value="UniProtKB-UniRule"/>
</dbReference>
<dbReference type="GO" id="GO:0005524">
    <property type="term" value="F:ATP binding"/>
    <property type="evidence" value="ECO:0007669"/>
    <property type="project" value="UniProtKB-UniRule"/>
</dbReference>
<feature type="binding site" evidence="7">
    <location>
        <position position="51"/>
    </location>
    <ligand>
        <name>ATP</name>
        <dbReference type="ChEBI" id="CHEBI:30616"/>
    </ligand>
</feature>
<dbReference type="EC" id="5.6.1.7" evidence="7"/>
<reference evidence="13 14" key="1">
    <citation type="submission" date="2020-08" db="EMBL/GenBank/DDBJ databases">
        <title>Genomic Encyclopedia of Type Strains, Phase IV (KMG-V): Genome sequencing to study the core and pangenomes of soil and plant-associated prokaryotes.</title>
        <authorList>
            <person name="Whitman W."/>
        </authorList>
    </citation>
    <scope>NUCLEOTIDE SEQUENCE [LARGE SCALE GENOMIC DNA]</scope>
    <source>
        <strain evidence="11 14">SEMIA 444</strain>
        <strain evidence="10 13">SEMIA 448</strain>
        <strain evidence="12 15">SEMIA 452</strain>
    </source>
</reference>
<comment type="caution">
    <text evidence="11">The sequence shown here is derived from an EMBL/GenBank/DDBJ whole genome shotgun (WGS) entry which is preliminary data.</text>
</comment>
<dbReference type="SUPFAM" id="SSF52029">
    <property type="entry name" value="GroEL apical domain-like"/>
    <property type="match status" value="1"/>
</dbReference>
<dbReference type="GO" id="GO:0042026">
    <property type="term" value="P:protein refolding"/>
    <property type="evidence" value="ECO:0007669"/>
    <property type="project" value="UniProtKB-UniRule"/>
</dbReference>
<keyword evidence="5 7" id="KW-0143">Chaperone</keyword>
<dbReference type="InterPro" id="IPR027413">
    <property type="entry name" value="GROEL-like_equatorial_sf"/>
</dbReference>
<dbReference type="Proteomes" id="UP000520770">
    <property type="component" value="Unassembled WGS sequence"/>
</dbReference>
<evidence type="ECO:0000313" key="15">
    <source>
        <dbReference type="Proteomes" id="UP000576087"/>
    </source>
</evidence>
<dbReference type="InterPro" id="IPR027409">
    <property type="entry name" value="GroEL-like_apical_dom_sf"/>
</dbReference>
<dbReference type="NCBIfam" id="NF009487">
    <property type="entry name" value="PRK12849.1"/>
    <property type="match status" value="1"/>
</dbReference>
<evidence type="ECO:0000256" key="1">
    <source>
        <dbReference type="ARBA" id="ARBA00006607"/>
    </source>
</evidence>
<dbReference type="InterPro" id="IPR027410">
    <property type="entry name" value="TCP-1-like_intermed_sf"/>
</dbReference>
<gene>
    <name evidence="7" type="primary">groEL</name>
    <name evidence="7" type="synonym">groL</name>
    <name evidence="11" type="ORF">GGE31_005436</name>
    <name evidence="10" type="ORF">GGE33_005420</name>
    <name evidence="12" type="ORF">GGE35_005420</name>
</gene>
<evidence type="ECO:0000313" key="12">
    <source>
        <dbReference type="EMBL" id="MBB4449563.1"/>
    </source>
</evidence>
<dbReference type="Pfam" id="PF00118">
    <property type="entry name" value="Cpn60_TCP1"/>
    <property type="match status" value="1"/>
</dbReference>
<dbReference type="GO" id="GO:0005737">
    <property type="term" value="C:cytoplasm"/>
    <property type="evidence" value="ECO:0007669"/>
    <property type="project" value="UniProtKB-SubCell"/>
</dbReference>
<dbReference type="EMBL" id="JACIGW010000014">
    <property type="protein sequence ID" value="MBB4351637.1"/>
    <property type="molecule type" value="Genomic_DNA"/>
</dbReference>
<dbReference type="FunFam" id="1.10.560.10:FF:000001">
    <property type="entry name" value="60 kDa chaperonin"/>
    <property type="match status" value="1"/>
</dbReference>
<keyword evidence="14" id="KW-1185">Reference proteome</keyword>
<evidence type="ECO:0000313" key="10">
    <source>
        <dbReference type="EMBL" id="MBB4351637.1"/>
    </source>
</evidence>
<keyword evidence="4 7" id="KW-0067">ATP-binding</keyword>
<dbReference type="NCBIfam" id="NF009489">
    <property type="entry name" value="PRK12851.1"/>
    <property type="match status" value="1"/>
</dbReference>
<organism evidence="11 14">
    <name type="scientific">Aliirhizobium cellulosilyticum</name>
    <dbReference type="NCBI Taxonomy" id="393664"/>
    <lineage>
        <taxon>Bacteria</taxon>
        <taxon>Pseudomonadati</taxon>
        <taxon>Pseudomonadota</taxon>
        <taxon>Alphaproteobacteria</taxon>
        <taxon>Hyphomicrobiales</taxon>
        <taxon>Rhizobiaceae</taxon>
        <taxon>Aliirhizobium</taxon>
    </lineage>
</organism>
<dbReference type="PROSITE" id="PS00296">
    <property type="entry name" value="CHAPERONINS_CPN60"/>
    <property type="match status" value="1"/>
</dbReference>
<dbReference type="NCBIfam" id="NF009488">
    <property type="entry name" value="PRK12850.1"/>
    <property type="match status" value="1"/>
</dbReference>
<dbReference type="SUPFAM" id="SSF54849">
    <property type="entry name" value="GroEL-intermediate domain like"/>
    <property type="match status" value="1"/>
</dbReference>
<comment type="subcellular location">
    <subcellularLocation>
        <location evidence="7">Cytoplasm</location>
    </subcellularLocation>
</comment>
<dbReference type="EMBL" id="JACIGY010000016">
    <property type="protein sequence ID" value="MBB4414889.1"/>
    <property type="molecule type" value="Genomic_DNA"/>
</dbReference>
<name>A0A7W6TK89_9HYPH</name>
<dbReference type="Gene3D" id="3.30.260.10">
    <property type="entry name" value="TCP-1-like chaperonin intermediate domain"/>
    <property type="match status" value="1"/>
</dbReference>
<dbReference type="HAMAP" id="MF_00600">
    <property type="entry name" value="CH60"/>
    <property type="match status" value="1"/>
</dbReference>
<evidence type="ECO:0000256" key="3">
    <source>
        <dbReference type="ARBA" id="ARBA00022741"/>
    </source>
</evidence>
<evidence type="ECO:0000256" key="7">
    <source>
        <dbReference type="HAMAP-Rule" id="MF_00600"/>
    </source>
</evidence>
<dbReference type="RefSeq" id="WP_183830204.1">
    <property type="nucleotide sequence ID" value="NZ_JACIGW010000014.1"/>
</dbReference>
<dbReference type="Proteomes" id="UP000524535">
    <property type="component" value="Unassembled WGS sequence"/>
</dbReference>
<protein>
    <recommendedName>
        <fullName evidence="7">Chaperonin GroEL</fullName>
        <ecNumber evidence="7">5.6.1.7</ecNumber>
    </recommendedName>
    <alternativeName>
        <fullName evidence="7">60 kDa chaperonin</fullName>
    </alternativeName>
    <alternativeName>
        <fullName evidence="7">Chaperonin-60</fullName>
        <shortName evidence="7">Cpn60</shortName>
    </alternativeName>
</protein>
<evidence type="ECO:0000256" key="5">
    <source>
        <dbReference type="ARBA" id="ARBA00023186"/>
    </source>
</evidence>
<evidence type="ECO:0000256" key="8">
    <source>
        <dbReference type="RuleBase" id="RU000418"/>
    </source>
</evidence>
<evidence type="ECO:0000256" key="6">
    <source>
        <dbReference type="ARBA" id="ARBA00023235"/>
    </source>
</evidence>
<dbReference type="Gene3D" id="1.10.560.10">
    <property type="entry name" value="GroEL-like equatorial domain"/>
    <property type="match status" value="1"/>
</dbReference>
<dbReference type="EMBL" id="JACIHM010000017">
    <property type="protein sequence ID" value="MBB4449563.1"/>
    <property type="molecule type" value="Genomic_DNA"/>
</dbReference>
<proteinExistence type="inferred from homology"/>
<evidence type="ECO:0000256" key="4">
    <source>
        <dbReference type="ARBA" id="ARBA00022840"/>
    </source>
</evidence>
<dbReference type="CDD" id="cd03344">
    <property type="entry name" value="GroEL"/>
    <property type="match status" value="1"/>
</dbReference>
<evidence type="ECO:0000256" key="9">
    <source>
        <dbReference type="RuleBase" id="RU000419"/>
    </source>
</evidence>
<dbReference type="FunFam" id="3.50.7.10:FF:000001">
    <property type="entry name" value="60 kDa chaperonin"/>
    <property type="match status" value="1"/>
</dbReference>
<dbReference type="Proteomes" id="UP000576087">
    <property type="component" value="Unassembled WGS sequence"/>
</dbReference>
<evidence type="ECO:0000256" key="2">
    <source>
        <dbReference type="ARBA" id="ARBA00022490"/>
    </source>
</evidence>
<evidence type="ECO:0000313" key="13">
    <source>
        <dbReference type="Proteomes" id="UP000520770"/>
    </source>
</evidence>
<feature type="binding site" evidence="7">
    <location>
        <position position="415"/>
    </location>
    <ligand>
        <name>ATP</name>
        <dbReference type="ChEBI" id="CHEBI:30616"/>
    </ligand>
</feature>
<sequence length="542" mass="57662">MAAKEVKFNTDARERMLRGVDVLANAVKVTLGPKGRNVVIDKSFGAPRITKDGVSVAKEIELEDKFENMGAQMLREVASKTNDLAGDGTTTATVLAQAIVKEGAKAVASGMNPMDLKRGIDIAVDAVVKELKANARKITSNSEIAQVGTISANGDEEIGKYLAEAMEKVGNEGVITVEEAKTAETELEVVEGMQFDRGYLSPYFVTNQDKMRVELEEPYILIHEKKLSNLQSLLPVLEAVVKSGKPLLIIAEDVEGEALATLVVNKLRGGLKIAAVKAPGFGDRRKAMLEDIAVLTGGTVISEDVGIKLENVTLNMLGRAKKVAIEKENTTIIDGVGSKAEIDGRVAQIRAQIEETTSDYDREKLQERLAKLAGGVAVIRVGGSTEVEVKEKKDRVDDALHATRAAVEEGILPGGGVALLRAVKALDGLPTANDDQRVGIDIVRRAIEAPVRQIAENAGAEGSIIVGKLREKTDLSFGWNAQTGEYGDLYAQGVIDPAKVVRTALQDAASVAGLLVTTEAMIAEKPKKDAAPALPAGPGMDF</sequence>
<feature type="binding site" evidence="7">
    <location>
        <position position="496"/>
    </location>
    <ligand>
        <name>ATP</name>
        <dbReference type="ChEBI" id="CHEBI:30616"/>
    </ligand>
</feature>